<evidence type="ECO:0000259" key="11">
    <source>
        <dbReference type="PROSITE" id="PS50110"/>
    </source>
</evidence>
<dbReference type="EMBL" id="MOXJ01000023">
    <property type="protein sequence ID" value="PDO09928.1"/>
    <property type="molecule type" value="Genomic_DNA"/>
</dbReference>
<keyword evidence="2" id="KW-0963">Cytoplasm</keyword>
<comment type="subcellular location">
    <subcellularLocation>
        <location evidence="1">Cytoplasm</location>
    </subcellularLocation>
</comment>
<dbReference type="GO" id="GO:0005737">
    <property type="term" value="C:cytoplasm"/>
    <property type="evidence" value="ECO:0007669"/>
    <property type="project" value="UniProtKB-SubCell"/>
</dbReference>
<dbReference type="Pfam" id="PF00072">
    <property type="entry name" value="Response_reg"/>
    <property type="match status" value="1"/>
</dbReference>
<evidence type="ECO:0000259" key="10">
    <source>
        <dbReference type="PROSITE" id="PS01124"/>
    </source>
</evidence>
<organism evidence="12 13">
    <name type="scientific">Candidatus Reconcilbacillus cellulovorans</name>
    <dbReference type="NCBI Taxonomy" id="1906605"/>
    <lineage>
        <taxon>Bacteria</taxon>
        <taxon>Bacillati</taxon>
        <taxon>Bacillota</taxon>
        <taxon>Bacilli</taxon>
        <taxon>Bacillales</taxon>
        <taxon>Paenibacillaceae</taxon>
        <taxon>Candidatus Reconcilbacillus</taxon>
    </lineage>
</organism>
<dbReference type="Proteomes" id="UP000243688">
    <property type="component" value="Unassembled WGS sequence"/>
</dbReference>
<dbReference type="InterPro" id="IPR011006">
    <property type="entry name" value="CheY-like_superfamily"/>
</dbReference>
<dbReference type="PROSITE" id="PS50110">
    <property type="entry name" value="RESPONSE_REGULATORY"/>
    <property type="match status" value="1"/>
</dbReference>
<dbReference type="SUPFAM" id="SSF46689">
    <property type="entry name" value="Homeodomain-like"/>
    <property type="match status" value="2"/>
</dbReference>
<name>A0A2A6DXX9_9BACL</name>
<evidence type="ECO:0000313" key="12">
    <source>
        <dbReference type="EMBL" id="PDO09928.1"/>
    </source>
</evidence>
<dbReference type="GO" id="GO:0000160">
    <property type="term" value="P:phosphorelay signal transduction system"/>
    <property type="evidence" value="ECO:0007669"/>
    <property type="project" value="UniProtKB-KW"/>
</dbReference>
<dbReference type="Pfam" id="PF12833">
    <property type="entry name" value="HTH_18"/>
    <property type="match status" value="1"/>
</dbReference>
<dbReference type="GO" id="GO:0043565">
    <property type="term" value="F:sequence-specific DNA binding"/>
    <property type="evidence" value="ECO:0007669"/>
    <property type="project" value="InterPro"/>
</dbReference>
<reference evidence="12 13" key="1">
    <citation type="submission" date="2016-12" db="EMBL/GenBank/DDBJ databases">
        <title>Candidatus Reconcilibacillus cellulovorans genome.</title>
        <authorList>
            <person name="Kolinko S."/>
            <person name="Wu Y.-W."/>
            <person name="Tachea F."/>
            <person name="Denzel E."/>
            <person name="Hiras J."/>
            <person name="Baecker N."/>
            <person name="Chan L.J."/>
            <person name="Eichorst S.A."/>
            <person name="Frey D."/>
            <person name="Adams P.D."/>
            <person name="Pray T."/>
            <person name="Tanjore D."/>
            <person name="Petzold C.J."/>
            <person name="Gladden J.M."/>
            <person name="Simmons B.A."/>
            <person name="Singer S.W."/>
        </authorList>
    </citation>
    <scope>NUCLEOTIDE SEQUENCE [LARGE SCALE GENOMIC DNA]</scope>
    <source>
        <strain evidence="12">JTherm</strain>
    </source>
</reference>
<feature type="coiled-coil region" evidence="9">
    <location>
        <begin position="109"/>
        <end position="136"/>
    </location>
</feature>
<evidence type="ECO:0000256" key="3">
    <source>
        <dbReference type="ARBA" id="ARBA00022553"/>
    </source>
</evidence>
<sequence>MYKTLIVEDEKWTRDALVGLIDWERHGIRLCPAAANGEEALALIERELPDILLTDIRMPGMSGLELIDRAKGIREDLEAIVVSGYDDFAYVQQALRLGVCDYLLKPFRAEDVIRVLEEAKRRIEEKRRQRHELDDIRARWRTNVFAVKSHVLSQWAHYPKGVLEDRARVIAECGMAVEAKSPFQLGIVRLDRPWRAAPKEGELELIRYAASNILQETLEPFYQGRMETFRDGDDLAWVGNAPVSGAGQSALKAALELVKENVRAFLGWEVSIGVSDAGRSVDELCLAYAEAREALERRFFHGYGHVHLYSELGRTDADAADAADEAELKKLEQSIIQAVRTARYSDALDSLENWLERLRARPDLGRNKIQLLAMELIAEWKRFVSELNVEAIEWKNQLYNWVDEIPNVETIDELSAVMKQIFRSLVERLSSQKPMHKTVRQAIRIIEERYRTRLTLESVAKDVYVSPAYLSVLFKQETGTNFLDYLHQYRIARAKELLKEGVLKIYEIAEAVGYHDERHFSATFKKWTGVSPSQYQKQVGPYKS</sequence>
<evidence type="ECO:0000256" key="8">
    <source>
        <dbReference type="PROSITE-ProRule" id="PRU00169"/>
    </source>
</evidence>
<evidence type="ECO:0000256" key="2">
    <source>
        <dbReference type="ARBA" id="ARBA00022490"/>
    </source>
</evidence>
<dbReference type="InterPro" id="IPR020449">
    <property type="entry name" value="Tscrpt_reg_AraC-type_HTH"/>
</dbReference>
<dbReference type="InterPro" id="IPR018062">
    <property type="entry name" value="HTH_AraC-typ_CS"/>
</dbReference>
<dbReference type="PANTHER" id="PTHR42713">
    <property type="entry name" value="HISTIDINE KINASE-RELATED"/>
    <property type="match status" value="1"/>
</dbReference>
<evidence type="ECO:0000256" key="7">
    <source>
        <dbReference type="ARBA" id="ARBA00023163"/>
    </source>
</evidence>
<dbReference type="InterPro" id="IPR018060">
    <property type="entry name" value="HTH_AraC"/>
</dbReference>
<feature type="domain" description="Response regulatory" evidence="11">
    <location>
        <begin position="3"/>
        <end position="120"/>
    </location>
</feature>
<evidence type="ECO:0000256" key="5">
    <source>
        <dbReference type="ARBA" id="ARBA00023015"/>
    </source>
</evidence>
<keyword evidence="5" id="KW-0805">Transcription regulation</keyword>
<accession>A0A2A6DXX9</accession>
<comment type="caution">
    <text evidence="12">The sequence shown here is derived from an EMBL/GenBank/DDBJ whole genome shotgun (WGS) entry which is preliminary data.</text>
</comment>
<keyword evidence="3 8" id="KW-0597">Phosphoprotein</keyword>
<dbReference type="PANTHER" id="PTHR42713:SF3">
    <property type="entry name" value="TRANSCRIPTIONAL REGULATORY PROTEIN HPTR"/>
    <property type="match status" value="1"/>
</dbReference>
<protein>
    <recommendedName>
        <fullName evidence="14">DNA-binding response regulator</fullName>
    </recommendedName>
</protein>
<dbReference type="Gene3D" id="1.10.10.60">
    <property type="entry name" value="Homeodomain-like"/>
    <property type="match status" value="2"/>
</dbReference>
<dbReference type="SMART" id="SM00342">
    <property type="entry name" value="HTH_ARAC"/>
    <property type="match status" value="1"/>
</dbReference>
<dbReference type="SMART" id="SM00448">
    <property type="entry name" value="REC"/>
    <property type="match status" value="1"/>
</dbReference>
<evidence type="ECO:0000256" key="1">
    <source>
        <dbReference type="ARBA" id="ARBA00004496"/>
    </source>
</evidence>
<dbReference type="InterPro" id="IPR001789">
    <property type="entry name" value="Sig_transdc_resp-reg_receiver"/>
</dbReference>
<feature type="domain" description="HTH araC/xylS-type" evidence="10">
    <location>
        <begin position="440"/>
        <end position="538"/>
    </location>
</feature>
<keyword evidence="9" id="KW-0175">Coiled coil</keyword>
<dbReference type="PROSITE" id="PS01124">
    <property type="entry name" value="HTH_ARAC_FAMILY_2"/>
    <property type="match status" value="1"/>
</dbReference>
<evidence type="ECO:0000256" key="6">
    <source>
        <dbReference type="ARBA" id="ARBA00023125"/>
    </source>
</evidence>
<dbReference type="GO" id="GO:0003700">
    <property type="term" value="F:DNA-binding transcription factor activity"/>
    <property type="evidence" value="ECO:0007669"/>
    <property type="project" value="InterPro"/>
</dbReference>
<evidence type="ECO:0008006" key="14">
    <source>
        <dbReference type="Google" id="ProtNLM"/>
    </source>
</evidence>
<keyword evidence="6" id="KW-0238">DNA-binding</keyword>
<dbReference type="InterPro" id="IPR009057">
    <property type="entry name" value="Homeodomain-like_sf"/>
</dbReference>
<dbReference type="PRINTS" id="PR00032">
    <property type="entry name" value="HTHARAC"/>
</dbReference>
<evidence type="ECO:0000313" key="13">
    <source>
        <dbReference type="Proteomes" id="UP000243688"/>
    </source>
</evidence>
<dbReference type="CDD" id="cd17536">
    <property type="entry name" value="REC_YesN-like"/>
    <property type="match status" value="1"/>
</dbReference>
<dbReference type="InterPro" id="IPR051552">
    <property type="entry name" value="HptR"/>
</dbReference>
<keyword evidence="4" id="KW-0902">Two-component regulatory system</keyword>
<evidence type="ECO:0000256" key="4">
    <source>
        <dbReference type="ARBA" id="ARBA00023012"/>
    </source>
</evidence>
<dbReference type="Gene3D" id="3.40.50.2300">
    <property type="match status" value="1"/>
</dbReference>
<keyword evidence="7" id="KW-0804">Transcription</keyword>
<dbReference type="PROSITE" id="PS00041">
    <property type="entry name" value="HTH_ARAC_FAMILY_1"/>
    <property type="match status" value="1"/>
</dbReference>
<dbReference type="AlphaFoldDB" id="A0A2A6DXX9"/>
<feature type="modified residue" description="4-aspartylphosphate" evidence="8">
    <location>
        <position position="55"/>
    </location>
</feature>
<gene>
    <name evidence="12" type="ORF">BLM47_09785</name>
</gene>
<evidence type="ECO:0000256" key="9">
    <source>
        <dbReference type="SAM" id="Coils"/>
    </source>
</evidence>
<proteinExistence type="predicted"/>
<dbReference type="SUPFAM" id="SSF52172">
    <property type="entry name" value="CheY-like"/>
    <property type="match status" value="1"/>
</dbReference>